<evidence type="ECO:0000313" key="2">
    <source>
        <dbReference type="Proteomes" id="UP000501812"/>
    </source>
</evidence>
<dbReference type="EMBL" id="CP051774">
    <property type="protein sequence ID" value="QJE95234.1"/>
    <property type="molecule type" value="Genomic_DNA"/>
</dbReference>
<evidence type="ECO:0000313" key="1">
    <source>
        <dbReference type="EMBL" id="QJE95234.1"/>
    </source>
</evidence>
<keyword evidence="2" id="KW-1185">Reference proteome</keyword>
<name>A0A858RF94_9BACT</name>
<dbReference type="AlphaFoldDB" id="A0A858RF94"/>
<protein>
    <submittedName>
        <fullName evidence="1">Uncharacterized protein</fullName>
    </submittedName>
</protein>
<dbReference type="Proteomes" id="UP000501812">
    <property type="component" value="Chromosome"/>
</dbReference>
<sequence>MTLKLPRPYKPRLALREASVLQVLQSQDHAGTGIIPTDHDLVARTLQLPAESVGESIALLNRCKCILLGTKHVAILSRLSRALRNERERNRIRTKRGGQPDWILHQDTLKTFPILRGRLDRPASYNRPAAFEALLAKFPSYHKSACPANVEIITEACYPGELQSVLTYIAEQESANRSVALLFTRKAIYVGLVRAPKR</sequence>
<gene>
    <name evidence="1" type="ORF">HHL09_05410</name>
</gene>
<reference evidence="1 2" key="1">
    <citation type="submission" date="2020-04" db="EMBL/GenBank/DDBJ databases">
        <title>Luteolibacter sp. G-1-1-1 isolated from soil.</title>
        <authorList>
            <person name="Dahal R.H."/>
        </authorList>
    </citation>
    <scope>NUCLEOTIDE SEQUENCE [LARGE SCALE GENOMIC DNA]</scope>
    <source>
        <strain evidence="1 2">G-1-1-1</strain>
    </source>
</reference>
<accession>A0A858RF94</accession>
<proteinExistence type="predicted"/>
<organism evidence="1 2">
    <name type="scientific">Luteolibacter luteus</name>
    <dbReference type="NCBI Taxonomy" id="2728835"/>
    <lineage>
        <taxon>Bacteria</taxon>
        <taxon>Pseudomonadati</taxon>
        <taxon>Verrucomicrobiota</taxon>
        <taxon>Verrucomicrobiia</taxon>
        <taxon>Verrucomicrobiales</taxon>
        <taxon>Verrucomicrobiaceae</taxon>
        <taxon>Luteolibacter</taxon>
    </lineage>
</organism>
<dbReference type="RefSeq" id="WP_169453466.1">
    <property type="nucleotide sequence ID" value="NZ_CP051774.1"/>
</dbReference>
<dbReference type="KEGG" id="luo:HHL09_05410"/>